<reference evidence="2 3" key="1">
    <citation type="submission" date="2023-02" db="EMBL/GenBank/DDBJ databases">
        <title>LHISI_Scaffold_Assembly.</title>
        <authorList>
            <person name="Stuart O.P."/>
            <person name="Cleave R."/>
            <person name="Magrath M.J.L."/>
            <person name="Mikheyev A.S."/>
        </authorList>
    </citation>
    <scope>NUCLEOTIDE SEQUENCE [LARGE SCALE GENOMIC DNA]</scope>
    <source>
        <strain evidence="2">Daus_M_001</strain>
        <tissue evidence="2">Leg muscle</tissue>
    </source>
</reference>
<accession>A0ABQ9G578</accession>
<evidence type="ECO:0000256" key="1">
    <source>
        <dbReference type="SAM" id="MobiDB-lite"/>
    </source>
</evidence>
<feature type="region of interest" description="Disordered" evidence="1">
    <location>
        <begin position="290"/>
        <end position="315"/>
    </location>
</feature>
<feature type="compositionally biased region" description="Polar residues" evidence="1">
    <location>
        <begin position="27"/>
        <end position="37"/>
    </location>
</feature>
<keyword evidence="3" id="KW-1185">Reference proteome</keyword>
<name>A0ABQ9G578_9NEOP</name>
<dbReference type="EMBL" id="JARBHB010000015">
    <property type="protein sequence ID" value="KAJ8867615.1"/>
    <property type="molecule type" value="Genomic_DNA"/>
</dbReference>
<comment type="caution">
    <text evidence="2">The sequence shown here is derived from an EMBL/GenBank/DDBJ whole genome shotgun (WGS) entry which is preliminary data.</text>
</comment>
<proteinExistence type="predicted"/>
<protein>
    <submittedName>
        <fullName evidence="2">Uncharacterized protein</fullName>
    </submittedName>
</protein>
<gene>
    <name evidence="2" type="ORF">PR048_031418</name>
</gene>
<feature type="region of interest" description="Disordered" evidence="1">
    <location>
        <begin position="433"/>
        <end position="454"/>
    </location>
</feature>
<sequence length="704" mass="78826">MELAKVNTGHGNPDTKASKYQPMKSKVTVTPARQNRSPDCPTKTAGHWRPVTAEPDLTHHPRITSASADRTTVRRTRKDYSGRKRRGRMGIILLPPPLPPAWTQRLLHVTSRKKTSREMQMEKGLLREGPGPRFSSTLVVGGTRGSPPPIHPPPLPATRGCLEGESADVTQPQQTRQWPLVAAPLTEQSPALSRSTKLWNLALFLIGYYFALRDIPHWLCDGTTSRRSRKATAVHVHRPPSPGKDTRPRAAHGTARGDPANSIRNVGVRQLTVVCSCCAVLLMGLMAEEEKNGRGKGGGGATHLTRSASSPPVEERLNSSLLETKVETCSLPLTDTPGAATQIAIPSCRDQKNASQGKSLFAESINTARAKTKLPSPEVLSSDHRQRAYLALGCSNSQLRLFVRQLRLRVKQRVRENARWRERKLDRGWKRQWPEKKAKRGPYNEKKKKRETHGELPLTREFSDEQSTNYFRFNREQLKGVRDIIKDEIDAVECNATKPSGTEEKPAVFLRHSIQQEISLFRLIVTKFEYPMLASVDCTNMESGPNLKSCCQTGCLNDDMMNHGRHAPVSGRLAERSVATTKTSFAGFPAVISVALGLLGGVCLEALNASLHFFAICLCYRNQASMPVAARNNIIISTAFIKEKYQKRNRLMRKYPLTDWLHNTVRRTLLLTGYHSQRKNPYCLRCRIAKTRKIIGFIRQHAIR</sequence>
<organism evidence="2 3">
    <name type="scientific">Dryococelus australis</name>
    <dbReference type="NCBI Taxonomy" id="614101"/>
    <lineage>
        <taxon>Eukaryota</taxon>
        <taxon>Metazoa</taxon>
        <taxon>Ecdysozoa</taxon>
        <taxon>Arthropoda</taxon>
        <taxon>Hexapoda</taxon>
        <taxon>Insecta</taxon>
        <taxon>Pterygota</taxon>
        <taxon>Neoptera</taxon>
        <taxon>Polyneoptera</taxon>
        <taxon>Phasmatodea</taxon>
        <taxon>Verophasmatodea</taxon>
        <taxon>Anareolatae</taxon>
        <taxon>Phasmatidae</taxon>
        <taxon>Eurycanthinae</taxon>
        <taxon>Dryococelus</taxon>
    </lineage>
</organism>
<feature type="region of interest" description="Disordered" evidence="1">
    <location>
        <begin position="1"/>
        <end position="57"/>
    </location>
</feature>
<dbReference type="Proteomes" id="UP001159363">
    <property type="component" value="Chromosome 14"/>
</dbReference>
<evidence type="ECO:0000313" key="2">
    <source>
        <dbReference type="EMBL" id="KAJ8867615.1"/>
    </source>
</evidence>
<evidence type="ECO:0000313" key="3">
    <source>
        <dbReference type="Proteomes" id="UP001159363"/>
    </source>
</evidence>
<feature type="region of interest" description="Disordered" evidence="1">
    <location>
        <begin position="230"/>
        <end position="261"/>
    </location>
</feature>